<dbReference type="AlphaFoldDB" id="A0A1B8P497"/>
<dbReference type="PANTHER" id="PTHR34109:SF1">
    <property type="entry name" value="VOC DOMAIN-CONTAINING PROTEIN"/>
    <property type="match status" value="1"/>
</dbReference>
<dbReference type="RefSeq" id="WP_065241218.1">
    <property type="nucleotide sequence ID" value="NZ_CP142770.1"/>
</dbReference>
<dbReference type="InterPro" id="IPR004360">
    <property type="entry name" value="Glyas_Fos-R_dOase_dom"/>
</dbReference>
<dbReference type="Gene3D" id="3.30.720.120">
    <property type="match status" value="1"/>
</dbReference>
<dbReference type="InterPro" id="IPR029068">
    <property type="entry name" value="Glyas_Bleomycin-R_OHBP_Dase"/>
</dbReference>
<proteinExistence type="predicted"/>
<evidence type="ECO:0000313" key="3">
    <source>
        <dbReference type="Proteomes" id="UP000092504"/>
    </source>
</evidence>
<comment type="caution">
    <text evidence="2">The sequence shown here is derived from an EMBL/GenBank/DDBJ whole genome shotgun (WGS) entry which is preliminary data.</text>
</comment>
<feature type="domain" description="VOC" evidence="1">
    <location>
        <begin position="6"/>
        <end position="134"/>
    </location>
</feature>
<sequence length="142" mass="15743">MTNLNRATMIPTLRYHDAAQAIDWLCEAFGFERHLVVEDDDGGIAHAQLIFGNGMVMLGSAREGEFDHWQVPMATPDAAVTQSPYVIVDDVDAHHRQAVAAGARVLMPPEDQPYGGRLYSCRDLEGHLWNFGSYDPWQDAGS</sequence>
<dbReference type="PATRIC" id="fig|2746.7.peg.1444"/>
<dbReference type="EMBL" id="MAJD01000001">
    <property type="protein sequence ID" value="OBX37049.1"/>
    <property type="molecule type" value="Genomic_DNA"/>
</dbReference>
<dbReference type="SUPFAM" id="SSF54593">
    <property type="entry name" value="Glyoxalase/Bleomycin resistance protein/Dihydroxybiphenyl dioxygenase"/>
    <property type="match status" value="1"/>
</dbReference>
<dbReference type="InterPro" id="IPR037523">
    <property type="entry name" value="VOC_core"/>
</dbReference>
<reference evidence="2 3" key="1">
    <citation type="submission" date="2016-06" db="EMBL/GenBank/DDBJ databases">
        <title>Genome sequence of halotolerant plant growth promoting strain of Halomonas elongata HEK1 isolated from salterns of Rann of Kutch, Gujarat, India.</title>
        <authorList>
            <person name="Gaba S."/>
            <person name="Singh R.N."/>
            <person name="Abrol S."/>
            <person name="Kaushik R."/>
            <person name="Saxena A.K."/>
        </authorList>
    </citation>
    <scope>NUCLEOTIDE SEQUENCE [LARGE SCALE GENOMIC DNA]</scope>
    <source>
        <strain evidence="2 3">HEK1</strain>
    </source>
</reference>
<protein>
    <submittedName>
        <fullName evidence="2">Glyoxalase-like domain protein</fullName>
    </submittedName>
</protein>
<evidence type="ECO:0000259" key="1">
    <source>
        <dbReference type="PROSITE" id="PS51819"/>
    </source>
</evidence>
<organism evidence="2 3">
    <name type="scientific">Halomonas elongata</name>
    <dbReference type="NCBI Taxonomy" id="2746"/>
    <lineage>
        <taxon>Bacteria</taxon>
        <taxon>Pseudomonadati</taxon>
        <taxon>Pseudomonadota</taxon>
        <taxon>Gammaproteobacteria</taxon>
        <taxon>Oceanospirillales</taxon>
        <taxon>Halomonadaceae</taxon>
        <taxon>Halomonas</taxon>
    </lineage>
</organism>
<accession>A0A1B8P497</accession>
<dbReference type="PROSITE" id="PS51819">
    <property type="entry name" value="VOC"/>
    <property type="match status" value="1"/>
</dbReference>
<evidence type="ECO:0000313" key="2">
    <source>
        <dbReference type="EMBL" id="OBX37049.1"/>
    </source>
</evidence>
<dbReference type="CDD" id="cd08355">
    <property type="entry name" value="TioX_like"/>
    <property type="match status" value="1"/>
</dbReference>
<gene>
    <name evidence="2" type="ORF">A8U91_01397</name>
</gene>
<dbReference type="Proteomes" id="UP000092504">
    <property type="component" value="Unassembled WGS sequence"/>
</dbReference>
<dbReference type="Pfam" id="PF00903">
    <property type="entry name" value="Glyoxalase"/>
    <property type="match status" value="1"/>
</dbReference>
<dbReference type="PANTHER" id="PTHR34109">
    <property type="entry name" value="BNAUNNG04460D PROTEIN-RELATED"/>
    <property type="match status" value="1"/>
</dbReference>
<name>A0A1B8P497_HALEL</name>
<dbReference type="Gene3D" id="3.30.720.110">
    <property type="match status" value="1"/>
</dbReference>